<dbReference type="AlphaFoldDB" id="A0A369Q978"/>
<dbReference type="EMBL" id="QBKA01000002">
    <property type="protein sequence ID" value="RDC59726.1"/>
    <property type="molecule type" value="Genomic_DNA"/>
</dbReference>
<evidence type="ECO:0000313" key="4">
    <source>
        <dbReference type="Proteomes" id="UP000253727"/>
    </source>
</evidence>
<organism evidence="3 4">
    <name type="scientific">Alteripontixanthobacter maritimus</name>
    <dbReference type="NCBI Taxonomy" id="2161824"/>
    <lineage>
        <taxon>Bacteria</taxon>
        <taxon>Pseudomonadati</taxon>
        <taxon>Pseudomonadota</taxon>
        <taxon>Alphaproteobacteria</taxon>
        <taxon>Sphingomonadales</taxon>
        <taxon>Erythrobacteraceae</taxon>
        <taxon>Alteripontixanthobacter</taxon>
    </lineage>
</organism>
<gene>
    <name evidence="3" type="ORF">HME9302_00920</name>
</gene>
<feature type="region of interest" description="Disordered" evidence="1">
    <location>
        <begin position="93"/>
        <end position="133"/>
    </location>
</feature>
<keyword evidence="2" id="KW-0732">Signal</keyword>
<proteinExistence type="predicted"/>
<protein>
    <submittedName>
        <fullName evidence="3">Uncharacterized protein</fullName>
    </submittedName>
</protein>
<accession>A0A369Q978</accession>
<comment type="caution">
    <text evidence="3">The sequence shown here is derived from an EMBL/GenBank/DDBJ whole genome shotgun (WGS) entry which is preliminary data.</text>
</comment>
<keyword evidence="4" id="KW-1185">Reference proteome</keyword>
<dbReference type="OrthoDB" id="163809at2"/>
<evidence type="ECO:0000313" key="3">
    <source>
        <dbReference type="EMBL" id="RDC59726.1"/>
    </source>
</evidence>
<reference evidence="3 4" key="1">
    <citation type="submission" date="2018-04" db="EMBL/GenBank/DDBJ databases">
        <title>Altererythrobacter sp. HME9302 genome sequencing and assembly.</title>
        <authorList>
            <person name="Kang H."/>
            <person name="Kim H."/>
            <person name="Joh K."/>
        </authorList>
    </citation>
    <scope>NUCLEOTIDE SEQUENCE [LARGE SCALE GENOMIC DNA]</scope>
    <source>
        <strain evidence="3 4">HME9302</strain>
    </source>
</reference>
<dbReference type="RefSeq" id="WP_147270761.1">
    <property type="nucleotide sequence ID" value="NZ_QBKA01000002.1"/>
</dbReference>
<dbReference type="Proteomes" id="UP000253727">
    <property type="component" value="Unassembled WGS sequence"/>
</dbReference>
<feature type="chain" id="PRO_5016827223" evidence="2">
    <location>
        <begin position="23"/>
        <end position="158"/>
    </location>
</feature>
<sequence>MIKMLLGLLLPASVLVHGPQQAAAPDVQLPVALGETFDAGHHVTVTPLAIIEDSRCPPDVMCIQAGKLLVAARISELGAVSERTMEEHVPLRLRRGMLTMQANPPPAAGSQDEGQSDADMNNDTSEDGTNKDAASSYRFTFSYAPDIASSQPRANSGA</sequence>
<evidence type="ECO:0000256" key="1">
    <source>
        <dbReference type="SAM" id="MobiDB-lite"/>
    </source>
</evidence>
<evidence type="ECO:0000256" key="2">
    <source>
        <dbReference type="SAM" id="SignalP"/>
    </source>
</evidence>
<feature type="signal peptide" evidence="2">
    <location>
        <begin position="1"/>
        <end position="22"/>
    </location>
</feature>
<name>A0A369Q978_9SPHN</name>